<reference evidence="2" key="5">
    <citation type="submission" date="2025-09" db="UniProtKB">
        <authorList>
            <consortium name="Ensembl"/>
        </authorList>
    </citation>
    <scope>IDENTIFICATION</scope>
</reference>
<evidence type="ECO:0000313" key="2">
    <source>
        <dbReference type="Ensembl" id="ENSP00000510306.1"/>
    </source>
</evidence>
<protein>
    <submittedName>
        <fullName evidence="2">Early growth response 2</fullName>
    </submittedName>
</protein>
<proteinExistence type="predicted"/>
<feature type="region of interest" description="Disordered" evidence="1">
    <location>
        <begin position="45"/>
        <end position="68"/>
    </location>
</feature>
<dbReference type="GeneTree" id="ENSGT00940000158394"/>
<accession>A0A8I5QL03</accession>
<organism evidence="2 3">
    <name type="scientific">Homo sapiens</name>
    <name type="common">Human</name>
    <dbReference type="NCBI Taxonomy" id="9606"/>
    <lineage>
        <taxon>Eukaryota</taxon>
        <taxon>Metazoa</taxon>
        <taxon>Chordata</taxon>
        <taxon>Craniata</taxon>
        <taxon>Vertebrata</taxon>
        <taxon>Euteleostomi</taxon>
        <taxon>Mammalia</taxon>
        <taxon>Eutheria</taxon>
        <taxon>Euarchontoglires</taxon>
        <taxon>Primates</taxon>
        <taxon>Haplorrhini</taxon>
        <taxon>Catarrhini</taxon>
        <taxon>Hominidae</taxon>
        <taxon>Homo</taxon>
    </lineage>
</organism>
<reference evidence="2 3" key="1">
    <citation type="journal article" date="2001" name="Nature">
        <title>Initial sequencing and analysis of the human genome.</title>
        <authorList>
            <consortium name="International Human Genome Sequencing Consortium"/>
            <person name="Lander E.S."/>
            <person name="Linton L.M."/>
            <person name="Birren B."/>
            <person name="Nusbaum C."/>
            <person name="Zody M.C."/>
            <person name="Baldwin J."/>
            <person name="Devon K."/>
            <person name="Dewar K."/>
            <person name="Doyle M."/>
            <person name="FitzHugh W."/>
            <person name="Funke R."/>
            <person name="Gage D."/>
            <person name="Harris K."/>
            <person name="Heaford A."/>
            <person name="Howland J."/>
            <person name="Kann L."/>
            <person name="Lehoczky J."/>
            <person name="LeVine R."/>
            <person name="McEwan P."/>
            <person name="McKernan K."/>
            <person name="Meldrim J."/>
            <person name="Mesirov J.P."/>
            <person name="Miranda C."/>
            <person name="Morris W."/>
            <person name="Naylor J."/>
            <person name="Raymond C."/>
            <person name="Rosetti M."/>
            <person name="Santos R."/>
            <person name="Sheridan A."/>
            <person name="Sougnez C."/>
            <person name="Stange-Thomann N."/>
            <person name="Stojanovic N."/>
            <person name="Subramanian A."/>
            <person name="Wyman D."/>
            <person name="Rogers J."/>
            <person name="Sulston J."/>
            <person name="Ainscough R."/>
            <person name="Beck S."/>
            <person name="Bentley D."/>
            <person name="Burton J."/>
            <person name="Clee C."/>
            <person name="Carter N."/>
            <person name="Coulson A."/>
            <person name="Deadman R."/>
            <person name="Deloukas P."/>
            <person name="Dunham A."/>
            <person name="Dunham I."/>
            <person name="Durbin R."/>
            <person name="French L."/>
            <person name="Grafham D."/>
            <person name="Gregory S."/>
            <person name="Hubbard T."/>
            <person name="Humphray S."/>
            <person name="Hunt A."/>
            <person name="Jones M."/>
            <person name="Lloyd C."/>
            <person name="McMurray A."/>
            <person name="Matthews L."/>
            <person name="Mercer S."/>
            <person name="Milne S."/>
            <person name="Mullikin J.C."/>
            <person name="Mungall A."/>
            <person name="Plumb R."/>
            <person name="Ross M."/>
            <person name="Shownkeen R."/>
            <person name="Sims S."/>
            <person name="Waterston R.H."/>
            <person name="Wilson R.K."/>
            <person name="Hillier L.W."/>
            <person name="McPherson J.D."/>
            <person name="Marra M.A."/>
            <person name="Mardis E.R."/>
            <person name="Fulton L.A."/>
            <person name="Chinwalla A.T."/>
            <person name="Pepin K.H."/>
            <person name="Gish W.R."/>
            <person name="Chissoe S.L."/>
            <person name="Wendl M.C."/>
            <person name="Delehaunty K.D."/>
            <person name="Miner T.L."/>
            <person name="Delehaunty A."/>
            <person name="Kramer J.B."/>
            <person name="Cook L.L."/>
            <person name="Fulton R.S."/>
            <person name="Johnson D.L."/>
            <person name="Minx P.J."/>
            <person name="Clifton S.W."/>
            <person name="Hawkins T."/>
            <person name="Branscomb E."/>
            <person name="Predki P."/>
            <person name="Richardson P."/>
            <person name="Wenning S."/>
            <person name="Slezak T."/>
            <person name="Doggett N."/>
            <person name="Cheng J.F."/>
            <person name="Olsen A."/>
            <person name="Lucas S."/>
            <person name="Elkin C."/>
            <person name="Uberbacher E."/>
            <person name="Frazier M."/>
            <person name="Gibbs R.A."/>
            <person name="Muzny D.M."/>
            <person name="Scherer S.E."/>
            <person name="Bouck J.B."/>
            <person name="Sodergren E.J."/>
            <person name="Worley K.C."/>
            <person name="Rives C.M."/>
            <person name="Gorrell J.H."/>
            <person name="Metzker M.L."/>
            <person name="Naylor S.L."/>
            <person name="Kucherlapati R.S."/>
            <person name="Nelson D.L."/>
            <person name="Weinstock G.M."/>
            <person name="Sakaki Y."/>
            <person name="Fujiyama A."/>
            <person name="Hattori M."/>
            <person name="Yada T."/>
            <person name="Toyoda A."/>
            <person name="Itoh T."/>
            <person name="Kawagoe C."/>
            <person name="Watanabe H."/>
            <person name="Totoki Y."/>
            <person name="Taylor T."/>
            <person name="Weissenbach J."/>
            <person name="Heilig R."/>
            <person name="Saurin W."/>
            <person name="Artiguenave F."/>
            <person name="Brottier P."/>
            <person name="Bruls T."/>
            <person name="Pelletier E."/>
            <person name="Robert C."/>
            <person name="Wincker P."/>
            <person name="Smith D.R."/>
            <person name="Doucette-Stamm L."/>
            <person name="Rubenfield M."/>
            <person name="Weinstock K."/>
            <person name="Lee H.M."/>
            <person name="Dubois J."/>
            <person name="Rosenthal A."/>
            <person name="Platzer M."/>
            <person name="Nyakatura G."/>
            <person name="Taudien S."/>
            <person name="Rump A."/>
            <person name="Yang H."/>
            <person name="Yu J."/>
            <person name="Wang J."/>
            <person name="Huang G."/>
            <person name="Gu J."/>
            <person name="Hood L."/>
            <person name="Rowen L."/>
            <person name="Madan A."/>
            <person name="Qin S."/>
            <person name="Davis R.W."/>
            <person name="Federspiel N.A."/>
            <person name="Abola A.P."/>
            <person name="Proctor M.J."/>
            <person name="Myers R.M."/>
            <person name="Schmutz J."/>
            <person name="Dickson M."/>
            <person name="Grimwood J."/>
            <person name="Cox D.R."/>
            <person name="Olson M.V."/>
            <person name="Kaul R."/>
            <person name="Raymond C."/>
            <person name="Shimizu N."/>
            <person name="Kawasaki K."/>
            <person name="Minoshima S."/>
            <person name="Evans G.A."/>
            <person name="Athanasiou M."/>
            <person name="Schultz R."/>
            <person name="Roe B.A."/>
            <person name="Chen F."/>
            <person name="Pan H."/>
            <person name="Ramser J."/>
            <person name="Lehrach H."/>
            <person name="Reinhardt R."/>
            <person name="McCombie W.R."/>
            <person name="de la Bastide M."/>
            <person name="Dedhia N."/>
            <person name="Blocker H."/>
            <person name="Hornischer K."/>
            <person name="Nordsiek G."/>
            <person name="Agarwala R."/>
            <person name="Aravind L."/>
            <person name="Bailey J.A."/>
            <person name="Bateman A."/>
            <person name="Batzoglou S."/>
            <person name="Birney E."/>
            <person name="Bork P."/>
            <person name="Brown D.G."/>
            <person name="Burge C.B."/>
            <person name="Cerutti L."/>
            <person name="Chen H.C."/>
            <person name="Church D."/>
            <person name="Clamp M."/>
            <person name="Copley R.R."/>
            <person name="Doerks T."/>
            <person name="Eddy S.R."/>
            <person name="Eichler E.E."/>
            <person name="Furey T.S."/>
            <person name="Galagan J."/>
            <person name="Gilbert J.G."/>
            <person name="Harmon C."/>
            <person name="Hayashizaki Y."/>
            <person name="Haussler D."/>
            <person name="Hermjakob H."/>
            <person name="Hokamp K."/>
            <person name="Jang W."/>
            <person name="Johnson L.S."/>
            <person name="Jones T.A."/>
            <person name="Kasif S."/>
            <person name="Kaspryzk A."/>
            <person name="Kennedy S."/>
            <person name="Kent W.J."/>
            <person name="Kitts P."/>
            <person name="Koonin E.V."/>
            <person name="Korf I."/>
            <person name="Kulp D."/>
            <person name="Lancet D."/>
            <person name="Lowe T.M."/>
            <person name="McLysaght A."/>
            <person name="Mikkelsen T."/>
            <person name="Moran J.V."/>
            <person name="Mulder N."/>
            <person name="Pollara V.J."/>
            <person name="Ponting C.P."/>
            <person name="Schuler G."/>
            <person name="Schultz J."/>
            <person name="Slater G."/>
            <person name="Smit A.F."/>
            <person name="Stupka E."/>
            <person name="Szustakowski J."/>
            <person name="Thierry-Mieg D."/>
            <person name="Thierry-Mieg J."/>
            <person name="Wagner L."/>
            <person name="Wallis J."/>
            <person name="Wheeler R."/>
            <person name="Williams A."/>
            <person name="Wolf Y.I."/>
            <person name="Wolfe K.H."/>
            <person name="Yang S.P."/>
            <person name="Yeh R.F."/>
            <person name="Collins F."/>
            <person name="Guyer M.S."/>
            <person name="Peterson J."/>
            <person name="Felsenfeld A."/>
            <person name="Wetterstrand K.A."/>
            <person name="Patrinos A."/>
            <person name="Morgan M.J."/>
            <person name="de Jong P."/>
            <person name="Catanese J.J."/>
            <person name="Osoegawa K."/>
            <person name="Shizuya H."/>
            <person name="Choi S."/>
            <person name="Chen Y.J."/>
        </authorList>
    </citation>
    <scope>NUCLEOTIDE SEQUENCE [LARGE SCALE GENOMIC DNA]</scope>
</reference>
<sequence>MRVGLPSEASSCPWSARGPRDPPERRRSGLAHVVARELGLQVVRGANDDRQGRRQNPSNSQWFCAPAV</sequence>
<dbReference type="Ensembl" id="ENST00000690143.1">
    <property type="protein sequence ID" value="ENSP00000510306.1"/>
    <property type="gene ID" value="ENSG00000122877.18"/>
</dbReference>
<reference evidence="2" key="2">
    <citation type="journal article" date="2004" name="Nature">
        <title>The DNA sequence and comparative analysis of human chromosome 10.</title>
        <authorList>
            <person name="Deloukas P."/>
            <person name="Earthrowl M.E."/>
            <person name="Grafham D.V."/>
            <person name="Rubenfield M."/>
            <person name="French L."/>
            <person name="Steward C.A."/>
            <person name="Sims S.K."/>
            <person name="Jones M.C."/>
            <person name="Searle S."/>
            <person name="Scott C."/>
            <person name="Howe K."/>
            <person name="Hunt S.E."/>
            <person name="Andrews T.D."/>
            <person name="Gilbert J.G."/>
            <person name="Swarbreck D."/>
            <person name="Ashurst J.L."/>
            <person name="Taylor A."/>
            <person name="Battles J."/>
            <person name="Bird C.P."/>
            <person name="Ainscough R."/>
            <person name="Almeida J.P."/>
            <person name="Ashwell R.I."/>
            <person name="Ambrose K.D."/>
            <person name="Babbage A.K."/>
            <person name="Bagguley C.L."/>
            <person name="Bailey J."/>
            <person name="Banerjee R."/>
            <person name="Bates K."/>
            <person name="Beasley H."/>
            <person name="Bray-Allen S."/>
            <person name="Brown A.J."/>
            <person name="Brown J.Y."/>
            <person name="Burford D.C."/>
            <person name="Burrill W."/>
            <person name="Burton J."/>
            <person name="Cahill P."/>
            <person name="Camire D."/>
            <person name="Carter N.P."/>
            <person name="Chapman J.C."/>
            <person name="Clark S.Y."/>
            <person name="Clarke G."/>
            <person name="Clee C.M."/>
            <person name="Clegg S."/>
            <person name="Corby N."/>
            <person name="Coulson A."/>
            <person name="Dhami P."/>
            <person name="Dutta I."/>
            <person name="Dunn M."/>
            <person name="Faulkner L."/>
            <person name="Frankish A."/>
            <person name="Frankland J.A."/>
            <person name="Garner P."/>
            <person name="Garnett J."/>
            <person name="Gribble S."/>
            <person name="Griffiths C."/>
            <person name="Grocock R."/>
            <person name="Gustafson E."/>
            <person name="Hammond S."/>
            <person name="Harley J.L."/>
            <person name="Hart E."/>
            <person name="Heath P.D."/>
            <person name="Ho T.P."/>
            <person name="Hopkins B."/>
            <person name="Horne J."/>
            <person name="Howden P.J."/>
            <person name="Huckle E."/>
            <person name="Hynds C."/>
            <person name="Johnson C."/>
            <person name="Johnson D."/>
            <person name="Kana A."/>
            <person name="Kay M."/>
            <person name="Kimberley A.M."/>
            <person name="Kershaw J.K."/>
            <person name="Kokkinaki M."/>
            <person name="Laird G.K."/>
            <person name="Lawlor S."/>
            <person name="Lee H.M."/>
            <person name="Leongamornlert D.A."/>
            <person name="Laird G."/>
            <person name="Lloyd C."/>
            <person name="Lloyd D.M."/>
            <person name="Loveland J."/>
            <person name="Lovell J."/>
            <person name="McLaren S."/>
            <person name="McLay K.E."/>
            <person name="McMurray A."/>
            <person name="Mashreghi-Mohammadi M."/>
            <person name="Matthews L."/>
            <person name="Milne S."/>
            <person name="Nickerson T."/>
            <person name="Nguyen M."/>
            <person name="Overton-Larty E."/>
            <person name="Palmer S.A."/>
            <person name="Pearce A.V."/>
            <person name="Peck A.I."/>
            <person name="Pelan S."/>
            <person name="Phillimore B."/>
            <person name="Porter K."/>
            <person name="Rice C.M."/>
            <person name="Rogosin A."/>
            <person name="Ross M.T."/>
            <person name="Sarafidou T."/>
            <person name="Sehra H.K."/>
            <person name="Shownkeen R."/>
            <person name="Skuce C.D."/>
            <person name="Smith M."/>
            <person name="Standring L."/>
            <person name="Sycamore N."/>
            <person name="Tester J."/>
            <person name="Thorpe A."/>
            <person name="Torcasso W."/>
            <person name="Tracey A."/>
            <person name="Tromans A."/>
            <person name="Tsolas J."/>
            <person name="Wall M."/>
            <person name="Walsh J."/>
            <person name="Wang H."/>
            <person name="Weinstock K."/>
            <person name="West A.P."/>
            <person name="Willey D.L."/>
            <person name="Whitehead S.L."/>
            <person name="Wilming L."/>
            <person name="Wray P.W."/>
            <person name="Young L."/>
            <person name="Chen Y."/>
            <person name="Lovering R.C."/>
            <person name="Moschonas N.K."/>
            <person name="Siebert R."/>
            <person name="Fechtel K."/>
            <person name="Bentley D."/>
            <person name="Durbin R."/>
            <person name="Hubbard T."/>
            <person name="Doucette-Stamm L."/>
            <person name="Beck S."/>
            <person name="Smith D.R."/>
            <person name="Rogers J."/>
        </authorList>
    </citation>
    <scope>NUCLEOTIDE SEQUENCE [LARGE SCALE GENOMIC DNA]</scope>
</reference>
<dbReference type="HGNC" id="HGNC:3239">
    <property type="gene designation" value="EGR2"/>
</dbReference>
<name>A0A8I5QL03_HUMAN</name>
<evidence type="ECO:0000313" key="3">
    <source>
        <dbReference type="Proteomes" id="UP000005640"/>
    </source>
</evidence>
<feature type="compositionally biased region" description="Basic and acidic residues" evidence="1">
    <location>
        <begin position="18"/>
        <end position="27"/>
    </location>
</feature>
<dbReference type="EMBL" id="AL133417">
    <property type="status" value="NOT_ANNOTATED_CDS"/>
    <property type="molecule type" value="Genomic_DNA"/>
</dbReference>
<feature type="region of interest" description="Disordered" evidence="1">
    <location>
        <begin position="1"/>
        <end position="29"/>
    </location>
</feature>
<gene>
    <name evidence="2" type="primary">EGR2</name>
</gene>
<dbReference type="Proteomes" id="UP000005640">
    <property type="component" value="Chromosome 10"/>
</dbReference>
<dbReference type="AlphaFoldDB" id="A0A8I5QL03"/>
<dbReference type="EMBL" id="KF459538">
    <property type="status" value="NOT_ANNOTATED_CDS"/>
    <property type="molecule type" value="Genomic_DNA"/>
</dbReference>
<evidence type="ECO:0000256" key="1">
    <source>
        <dbReference type="SAM" id="MobiDB-lite"/>
    </source>
</evidence>
<reference evidence="2" key="4">
    <citation type="submission" date="2025-08" db="UniProtKB">
        <authorList>
            <consortium name="Ensembl"/>
        </authorList>
    </citation>
    <scope>IDENTIFICATION</scope>
</reference>
<reference evidence="2 3" key="3">
    <citation type="journal article" date="2004" name="Nature">
        <title>Finishing the euchromatic sequence of the human genome.</title>
        <authorList>
            <consortium name="International Human Genome Sequencing Consortium"/>
        </authorList>
    </citation>
    <scope>NUCLEOTIDE SEQUENCE [LARGE SCALE GENOMIC DNA]</scope>
</reference>
<keyword evidence="3" id="KW-1185">Reference proteome</keyword>
<dbReference type="OpenTargets" id="ENSG00000122877"/>
<dbReference type="OrthoDB" id="8197458at2759"/>